<dbReference type="InterPro" id="IPR010982">
    <property type="entry name" value="Lambda_DNA-bd_dom_sf"/>
</dbReference>
<gene>
    <name evidence="4" type="ORF">ACFFTP_22305</name>
</gene>
<dbReference type="PANTHER" id="PTHR35010">
    <property type="entry name" value="BLL4672 PROTEIN-RELATED"/>
    <property type="match status" value="1"/>
</dbReference>
<evidence type="ECO:0000259" key="3">
    <source>
        <dbReference type="Pfam" id="PF17765"/>
    </source>
</evidence>
<comment type="caution">
    <text evidence="4">The sequence shown here is derived from an EMBL/GenBank/DDBJ whole genome shotgun (WGS) entry which is preliminary data.</text>
</comment>
<feature type="region of interest" description="Disordered" evidence="2">
    <location>
        <begin position="263"/>
        <end position="284"/>
    </location>
</feature>
<protein>
    <submittedName>
        <fullName evidence="4">XRE family transcriptional regulator</fullName>
    </submittedName>
</protein>
<reference evidence="4 5" key="1">
    <citation type="submission" date="2024-09" db="EMBL/GenBank/DDBJ databases">
        <authorList>
            <person name="Sun Q."/>
            <person name="Mori K."/>
        </authorList>
    </citation>
    <scope>NUCLEOTIDE SEQUENCE [LARGE SCALE GENOMIC DNA]</scope>
    <source>
        <strain evidence="4 5">JCM 4414</strain>
    </source>
</reference>
<dbReference type="Proteomes" id="UP001589716">
    <property type="component" value="Unassembled WGS sequence"/>
</dbReference>
<organism evidence="4 5">
    <name type="scientific">Streptomyces roseoviridis</name>
    <dbReference type="NCBI Taxonomy" id="67361"/>
    <lineage>
        <taxon>Bacteria</taxon>
        <taxon>Bacillati</taxon>
        <taxon>Actinomycetota</taxon>
        <taxon>Actinomycetes</taxon>
        <taxon>Kitasatosporales</taxon>
        <taxon>Streptomycetaceae</taxon>
        <taxon>Streptomyces</taxon>
    </lineage>
</organism>
<dbReference type="RefSeq" id="WP_382745980.1">
    <property type="nucleotide sequence ID" value="NZ_JBHMCT010000013.1"/>
</dbReference>
<accession>A0ABV5QTW2</accession>
<evidence type="ECO:0000313" key="5">
    <source>
        <dbReference type="Proteomes" id="UP001589716"/>
    </source>
</evidence>
<dbReference type="SUPFAM" id="SSF47413">
    <property type="entry name" value="lambda repressor-like DNA-binding domains"/>
    <property type="match status" value="1"/>
</dbReference>
<keyword evidence="5" id="KW-1185">Reference proteome</keyword>
<dbReference type="PANTHER" id="PTHR35010:SF2">
    <property type="entry name" value="BLL4672 PROTEIN"/>
    <property type="match status" value="1"/>
</dbReference>
<evidence type="ECO:0000313" key="4">
    <source>
        <dbReference type="EMBL" id="MFB9556912.1"/>
    </source>
</evidence>
<evidence type="ECO:0000256" key="2">
    <source>
        <dbReference type="SAM" id="MobiDB-lite"/>
    </source>
</evidence>
<dbReference type="InterPro" id="IPR041413">
    <property type="entry name" value="MLTR_LBD"/>
</dbReference>
<dbReference type="Gene3D" id="3.30.450.180">
    <property type="match status" value="1"/>
</dbReference>
<keyword evidence="1" id="KW-0175">Coiled coil</keyword>
<feature type="domain" description="MmyB-like transcription regulator ligand binding" evidence="3">
    <location>
        <begin position="92"/>
        <end position="253"/>
    </location>
</feature>
<dbReference type="EMBL" id="JBHMCT010000013">
    <property type="protein sequence ID" value="MFB9556912.1"/>
    <property type="molecule type" value="Genomic_DNA"/>
</dbReference>
<evidence type="ECO:0000256" key="1">
    <source>
        <dbReference type="SAM" id="Coils"/>
    </source>
</evidence>
<sequence length="430" mass="48655">MGFAGQLRSWRRAAGERRGRRVTQGECAKAIDRSERWYRDLERGAGRHRLDRKQCDDLADLLQLDRDEFIALLLYNNLGTNTAAGGGVDSRVRTGLRLLIDKQMPSPTYLCDANWNILGYNQSMAEWWPWVMEPGANLMRWALTSQEARAQYHDWHRHAVEYVRMLKFALAGRGDSGELMELIGDVCKDHEVRRIWETCGELTENRDGHVFRMSIPAMGWEPIDVVSHVLYPANFPDCRFVVITWWAKEDDEAEPADVDAALGSRSSEAHGEKSQEQPSAAARRRVAHAITGRLSVRTAEDAAALAGDDGIALPVLSRMIGPNCQLTLSPSTQTVIWAVQEADGEWGISEVGAYTLIVKIPDAAMVDEAREEMKRLTRAILPADPKQAVARIQALLPQLRKRIQNLEEVWRDLYEEDRTVPYIWSPIDEI</sequence>
<feature type="coiled-coil region" evidence="1">
    <location>
        <begin position="389"/>
        <end position="416"/>
    </location>
</feature>
<proteinExistence type="predicted"/>
<dbReference type="Pfam" id="PF17765">
    <property type="entry name" value="MLTR_LBD"/>
    <property type="match status" value="1"/>
</dbReference>
<name>A0ABV5QTW2_9ACTN</name>
<dbReference type="Gene3D" id="1.10.260.40">
    <property type="entry name" value="lambda repressor-like DNA-binding domains"/>
    <property type="match status" value="1"/>
</dbReference>